<dbReference type="Pfam" id="PF01497">
    <property type="entry name" value="Peripla_BP_2"/>
    <property type="match status" value="1"/>
</dbReference>
<comment type="similarity">
    <text evidence="2">Belongs to the bacterial solute-binding protein 8 family.</text>
</comment>
<dbReference type="Gene3D" id="3.40.50.1980">
    <property type="entry name" value="Nitrogenase molybdenum iron protein domain"/>
    <property type="match status" value="2"/>
</dbReference>
<evidence type="ECO:0000256" key="4">
    <source>
        <dbReference type="ARBA" id="ARBA00022729"/>
    </source>
</evidence>
<dbReference type="InterPro" id="IPR006311">
    <property type="entry name" value="TAT_signal"/>
</dbReference>
<dbReference type="PROSITE" id="PS51318">
    <property type="entry name" value="TAT"/>
    <property type="match status" value="1"/>
</dbReference>
<feature type="chain" id="PRO_5045265922" evidence="6">
    <location>
        <begin position="33"/>
        <end position="365"/>
    </location>
</feature>
<evidence type="ECO:0000256" key="1">
    <source>
        <dbReference type="ARBA" id="ARBA00004196"/>
    </source>
</evidence>
<feature type="region of interest" description="Disordered" evidence="5">
    <location>
        <begin position="36"/>
        <end position="65"/>
    </location>
</feature>
<dbReference type="PANTHER" id="PTHR30532">
    <property type="entry name" value="IRON III DICITRATE-BINDING PERIPLASMIC PROTEIN"/>
    <property type="match status" value="1"/>
</dbReference>
<dbReference type="PROSITE" id="PS51257">
    <property type="entry name" value="PROKAR_LIPOPROTEIN"/>
    <property type="match status" value="1"/>
</dbReference>
<accession>A0ABX7Y3N8</accession>
<dbReference type="PANTHER" id="PTHR30532:SF25">
    <property type="entry name" value="IRON(III) DICITRATE-BINDING PERIPLASMIC PROTEIN"/>
    <property type="match status" value="1"/>
</dbReference>
<feature type="domain" description="Fe/B12 periplasmic-binding" evidence="7">
    <location>
        <begin position="103"/>
        <end position="365"/>
    </location>
</feature>
<dbReference type="InterPro" id="IPR002491">
    <property type="entry name" value="ABC_transptr_periplasmic_BD"/>
</dbReference>
<evidence type="ECO:0000256" key="5">
    <source>
        <dbReference type="SAM" id="MobiDB-lite"/>
    </source>
</evidence>
<dbReference type="Proteomes" id="UP000678513">
    <property type="component" value="Chromosome"/>
</dbReference>
<evidence type="ECO:0000259" key="7">
    <source>
        <dbReference type="PROSITE" id="PS50983"/>
    </source>
</evidence>
<evidence type="ECO:0000313" key="8">
    <source>
        <dbReference type="EMBL" id="QUC07466.1"/>
    </source>
</evidence>
<evidence type="ECO:0000256" key="3">
    <source>
        <dbReference type="ARBA" id="ARBA00022448"/>
    </source>
</evidence>
<name>A0ABX7Y3N8_9ACTN</name>
<proteinExistence type="inferred from homology"/>
<comment type="subcellular location">
    <subcellularLocation>
        <location evidence="1">Cell envelope</location>
    </subcellularLocation>
</comment>
<keyword evidence="9" id="KW-1185">Reference proteome</keyword>
<keyword evidence="4 6" id="KW-0732">Signal</keyword>
<dbReference type="SUPFAM" id="SSF53807">
    <property type="entry name" value="Helical backbone' metal receptor"/>
    <property type="match status" value="1"/>
</dbReference>
<feature type="signal peptide" evidence="6">
    <location>
        <begin position="1"/>
        <end position="32"/>
    </location>
</feature>
<keyword evidence="3" id="KW-0813">Transport</keyword>
<dbReference type="EMBL" id="CP072384">
    <property type="protein sequence ID" value="QUC07466.1"/>
    <property type="molecule type" value="Genomic_DNA"/>
</dbReference>
<dbReference type="CDD" id="cd01146">
    <property type="entry name" value="FhuD"/>
    <property type="match status" value="1"/>
</dbReference>
<organism evidence="8 9">
    <name type="scientific">Arachnia rubra</name>
    <dbReference type="NCBI Taxonomy" id="1547448"/>
    <lineage>
        <taxon>Bacteria</taxon>
        <taxon>Bacillati</taxon>
        <taxon>Actinomycetota</taxon>
        <taxon>Actinomycetes</taxon>
        <taxon>Propionibacteriales</taxon>
        <taxon>Propionibacteriaceae</taxon>
        <taxon>Arachnia</taxon>
    </lineage>
</organism>
<dbReference type="InterPro" id="IPR051313">
    <property type="entry name" value="Bact_iron-sidero_bind"/>
</dbReference>
<feature type="compositionally biased region" description="Low complexity" evidence="5">
    <location>
        <begin position="36"/>
        <end position="64"/>
    </location>
</feature>
<evidence type="ECO:0000256" key="2">
    <source>
        <dbReference type="ARBA" id="ARBA00008814"/>
    </source>
</evidence>
<evidence type="ECO:0000256" key="6">
    <source>
        <dbReference type="SAM" id="SignalP"/>
    </source>
</evidence>
<dbReference type="PROSITE" id="PS50983">
    <property type="entry name" value="FE_B12_PBP"/>
    <property type="match status" value="1"/>
</dbReference>
<sequence length="365" mass="37348">MSASRAKRPHISGVSRRALLAGGAVSAMAVLAACSSNSSSQGSSPTAASSPAASAGSSPSLPKSTIVPTELDQTLGSGQADGVFPRTVTHYQGETTIDAAPTKVVIISTGQADAMLALGMCPAGSTTASGAEGPVPQYLKDAYPDQASAIEAIKTVGSRTEPDIEAIGALHPDLILTNVAGKDDAETLYKNLSAIAPTVVTRGTGQFWKIDFLLLADALGKRQAAQTLLDGLTSDAAQAGAGLTSAGTVSLLRKNGEKLRVFGPLSFAGSVVADMGLKRPDTQQFNDGVSHELSSETLDQADGDWLFYAVQGGKDEELTGQALWESLKAVGAGHAVKVDDDPFFLNAGPTAARVVREQIVKAVSA</sequence>
<gene>
    <name evidence="8" type="ORF">J5A65_11065</name>
</gene>
<reference evidence="8 9" key="1">
    <citation type="submission" date="2021-03" db="EMBL/GenBank/DDBJ databases">
        <title>Human Oral Microbial Genomes.</title>
        <authorList>
            <person name="Johnston C.D."/>
            <person name="Chen T."/>
            <person name="Dewhirst F.E."/>
        </authorList>
    </citation>
    <scope>NUCLEOTIDE SEQUENCE [LARGE SCALE GENOMIC DNA]</scope>
    <source>
        <strain evidence="8 9">DSMZ 100122</strain>
    </source>
</reference>
<dbReference type="RefSeq" id="WP_212321953.1">
    <property type="nucleotide sequence ID" value="NZ_AP024463.1"/>
</dbReference>
<evidence type="ECO:0000313" key="9">
    <source>
        <dbReference type="Proteomes" id="UP000678513"/>
    </source>
</evidence>
<protein>
    <submittedName>
        <fullName evidence="8">Iron-siderophore ABC transporter substrate-binding protein</fullName>
    </submittedName>
</protein>